<protein>
    <submittedName>
        <fullName evidence="2">Unannotated protein</fullName>
    </submittedName>
</protein>
<dbReference type="Pfam" id="PF13407">
    <property type="entry name" value="Peripla_BP_4"/>
    <property type="match status" value="1"/>
</dbReference>
<dbReference type="AlphaFoldDB" id="A0A6J6BBB7"/>
<name>A0A6J6BBB7_9ZZZZ</name>
<proteinExistence type="predicted"/>
<dbReference type="InterPro" id="IPR028082">
    <property type="entry name" value="Peripla_BP_I"/>
</dbReference>
<evidence type="ECO:0000259" key="1">
    <source>
        <dbReference type="Pfam" id="PF13407"/>
    </source>
</evidence>
<feature type="domain" description="Periplasmic binding protein" evidence="1">
    <location>
        <begin position="57"/>
        <end position="297"/>
    </location>
</feature>
<dbReference type="InterPro" id="IPR025997">
    <property type="entry name" value="SBP_2_dom"/>
</dbReference>
<gene>
    <name evidence="2" type="ORF">UFOPK1425_00293</name>
</gene>
<sequence>MSLKKSMAIKTVAIFSAFALIIPTTNATAAPKFKLCVALGGIPGILGALGTSGDPIAKAGAKARGWDYYEVSNKLDAPTAVKNADLIVQQKCSALIQFNGRPEVNPTIAKKLAKAKIPVITYDIAQPGWYFLGIDNLGAGKAGGAALGKLIKEKWNCQPDLVLESHGYGAGIVDSMRTGGMVDGLKSVCPDIDKSKFKAFEGNGEIAVSQPAARDILAANPTAKKIAVVGLNDAGVVGPLLAARQLGSDYEAMGWGQDGNLIAGDKVDPDLKGSVLYFLEGYSAYAFEVLDAIAKKQAPKMRDGAVNPAVLVKPCPVSAAQAQNIPIDKVRIKKLAKDPSKTLYSIYCPK</sequence>
<dbReference type="SUPFAM" id="SSF53822">
    <property type="entry name" value="Periplasmic binding protein-like I"/>
    <property type="match status" value="1"/>
</dbReference>
<dbReference type="EMBL" id="CAEZSJ010000034">
    <property type="protein sequence ID" value="CAB4535588.1"/>
    <property type="molecule type" value="Genomic_DNA"/>
</dbReference>
<evidence type="ECO:0000313" key="2">
    <source>
        <dbReference type="EMBL" id="CAB4535588.1"/>
    </source>
</evidence>
<accession>A0A6J6BBB7</accession>
<dbReference type="Gene3D" id="3.40.50.2300">
    <property type="match status" value="2"/>
</dbReference>
<reference evidence="2" key="1">
    <citation type="submission" date="2020-05" db="EMBL/GenBank/DDBJ databases">
        <authorList>
            <person name="Chiriac C."/>
            <person name="Salcher M."/>
            <person name="Ghai R."/>
            <person name="Kavagutti S V."/>
        </authorList>
    </citation>
    <scope>NUCLEOTIDE SEQUENCE</scope>
</reference>
<organism evidence="2">
    <name type="scientific">freshwater metagenome</name>
    <dbReference type="NCBI Taxonomy" id="449393"/>
    <lineage>
        <taxon>unclassified sequences</taxon>
        <taxon>metagenomes</taxon>
        <taxon>ecological metagenomes</taxon>
    </lineage>
</organism>